<gene>
    <name evidence="2" type="ORF">GCM10010430_55010</name>
</gene>
<dbReference type="EMBL" id="BAAATR010000029">
    <property type="protein sequence ID" value="GAA2263480.1"/>
    <property type="molecule type" value="Genomic_DNA"/>
</dbReference>
<protein>
    <submittedName>
        <fullName evidence="2">Uncharacterized protein</fullName>
    </submittedName>
</protein>
<accession>A0ABN3EM94</accession>
<evidence type="ECO:0000313" key="2">
    <source>
        <dbReference type="EMBL" id="GAA2263480.1"/>
    </source>
</evidence>
<sequence>MPLAGPGSAELLAGGGAEGEDGDEEDEDVAPGELGVSTRPLGLSEPPAAGDSLIDGTARAWAVGPAVGLSLPPPGTTSAAAAARPPPSSAS</sequence>
<evidence type="ECO:0000256" key="1">
    <source>
        <dbReference type="SAM" id="MobiDB-lite"/>
    </source>
</evidence>
<organism evidence="2 3">
    <name type="scientific">Kitasatospora cystarginea</name>
    <dbReference type="NCBI Taxonomy" id="58350"/>
    <lineage>
        <taxon>Bacteria</taxon>
        <taxon>Bacillati</taxon>
        <taxon>Actinomycetota</taxon>
        <taxon>Actinomycetes</taxon>
        <taxon>Kitasatosporales</taxon>
        <taxon>Streptomycetaceae</taxon>
        <taxon>Kitasatospora</taxon>
    </lineage>
</organism>
<name>A0ABN3EM94_9ACTN</name>
<evidence type="ECO:0000313" key="3">
    <source>
        <dbReference type="Proteomes" id="UP001500305"/>
    </source>
</evidence>
<dbReference type="Proteomes" id="UP001500305">
    <property type="component" value="Unassembled WGS sequence"/>
</dbReference>
<feature type="region of interest" description="Disordered" evidence="1">
    <location>
        <begin position="65"/>
        <end position="91"/>
    </location>
</feature>
<feature type="compositionally biased region" description="Acidic residues" evidence="1">
    <location>
        <begin position="18"/>
        <end position="30"/>
    </location>
</feature>
<proteinExistence type="predicted"/>
<reference evidence="2 3" key="1">
    <citation type="journal article" date="2019" name="Int. J. Syst. Evol. Microbiol.">
        <title>The Global Catalogue of Microorganisms (GCM) 10K type strain sequencing project: providing services to taxonomists for standard genome sequencing and annotation.</title>
        <authorList>
            <consortium name="The Broad Institute Genomics Platform"/>
            <consortium name="The Broad Institute Genome Sequencing Center for Infectious Disease"/>
            <person name="Wu L."/>
            <person name="Ma J."/>
        </authorList>
    </citation>
    <scope>NUCLEOTIDE SEQUENCE [LARGE SCALE GENOMIC DNA]</scope>
    <source>
        <strain evidence="2 3">JCM 7356</strain>
    </source>
</reference>
<comment type="caution">
    <text evidence="2">The sequence shown here is derived from an EMBL/GenBank/DDBJ whole genome shotgun (WGS) entry which is preliminary data.</text>
</comment>
<keyword evidence="3" id="KW-1185">Reference proteome</keyword>
<feature type="region of interest" description="Disordered" evidence="1">
    <location>
        <begin position="1"/>
        <end position="53"/>
    </location>
</feature>
<feature type="compositionally biased region" description="Low complexity" evidence="1">
    <location>
        <begin position="1"/>
        <end position="12"/>
    </location>
</feature>